<evidence type="ECO:0000313" key="3">
    <source>
        <dbReference type="Proteomes" id="UP000230750"/>
    </source>
</evidence>
<proteinExistence type="predicted"/>
<feature type="region of interest" description="Disordered" evidence="1">
    <location>
        <begin position="1"/>
        <end position="114"/>
    </location>
</feature>
<dbReference type="EMBL" id="MRZV01000835">
    <property type="protein sequence ID" value="PIK43660.1"/>
    <property type="molecule type" value="Genomic_DNA"/>
</dbReference>
<name>A0A2G8K6M4_STIJA</name>
<dbReference type="AlphaFoldDB" id="A0A2G8K6M4"/>
<comment type="caution">
    <text evidence="2">The sequence shown here is derived from an EMBL/GenBank/DDBJ whole genome shotgun (WGS) entry which is preliminary data.</text>
</comment>
<feature type="compositionally biased region" description="Basic and acidic residues" evidence="1">
    <location>
        <begin position="57"/>
        <end position="66"/>
    </location>
</feature>
<evidence type="ECO:0000256" key="1">
    <source>
        <dbReference type="SAM" id="MobiDB-lite"/>
    </source>
</evidence>
<dbReference type="Proteomes" id="UP000230750">
    <property type="component" value="Unassembled WGS sequence"/>
</dbReference>
<protein>
    <submittedName>
        <fullName evidence="2">Uncharacterized protein</fullName>
    </submittedName>
</protein>
<organism evidence="2 3">
    <name type="scientific">Stichopus japonicus</name>
    <name type="common">Sea cucumber</name>
    <dbReference type="NCBI Taxonomy" id="307972"/>
    <lineage>
        <taxon>Eukaryota</taxon>
        <taxon>Metazoa</taxon>
        <taxon>Echinodermata</taxon>
        <taxon>Eleutherozoa</taxon>
        <taxon>Echinozoa</taxon>
        <taxon>Holothuroidea</taxon>
        <taxon>Aspidochirotacea</taxon>
        <taxon>Aspidochirotida</taxon>
        <taxon>Stichopodidae</taxon>
        <taxon>Apostichopus</taxon>
    </lineage>
</organism>
<reference evidence="2 3" key="1">
    <citation type="journal article" date="2017" name="PLoS Biol.">
        <title>The sea cucumber genome provides insights into morphological evolution and visceral regeneration.</title>
        <authorList>
            <person name="Zhang X."/>
            <person name="Sun L."/>
            <person name="Yuan J."/>
            <person name="Sun Y."/>
            <person name="Gao Y."/>
            <person name="Zhang L."/>
            <person name="Li S."/>
            <person name="Dai H."/>
            <person name="Hamel J.F."/>
            <person name="Liu C."/>
            <person name="Yu Y."/>
            <person name="Liu S."/>
            <person name="Lin W."/>
            <person name="Guo K."/>
            <person name="Jin S."/>
            <person name="Xu P."/>
            <person name="Storey K.B."/>
            <person name="Huan P."/>
            <person name="Zhang T."/>
            <person name="Zhou Y."/>
            <person name="Zhang J."/>
            <person name="Lin C."/>
            <person name="Li X."/>
            <person name="Xing L."/>
            <person name="Huo D."/>
            <person name="Sun M."/>
            <person name="Wang L."/>
            <person name="Mercier A."/>
            <person name="Li F."/>
            <person name="Yang H."/>
            <person name="Xiang J."/>
        </authorList>
    </citation>
    <scope>NUCLEOTIDE SEQUENCE [LARGE SCALE GENOMIC DNA]</scope>
    <source>
        <strain evidence="2">Shaxun</strain>
        <tissue evidence="2">Muscle</tissue>
    </source>
</reference>
<feature type="compositionally biased region" description="Basic and acidic residues" evidence="1">
    <location>
        <begin position="1"/>
        <end position="15"/>
    </location>
</feature>
<feature type="compositionally biased region" description="Polar residues" evidence="1">
    <location>
        <begin position="32"/>
        <end position="43"/>
    </location>
</feature>
<feature type="compositionally biased region" description="Polar residues" evidence="1">
    <location>
        <begin position="67"/>
        <end position="80"/>
    </location>
</feature>
<sequence>MESVKEPAPEKEHTGIAESKATELGQRAPRVSMSTRSSITQSPNPKPLKSQVVKSFKPYDTKKDELINQSKLTRNVNKLKNPNEIMKNQRRDGDHETSDNKDIATTSTISSSTLDPHLPANLIKLQNQTSPYIAMKKKLLCAFTSKQTPEAYGYGTRMICVSQASLATLSSPIHPQPPPRPLPTPLVYRRNVF</sequence>
<feature type="compositionally biased region" description="Basic and acidic residues" evidence="1">
    <location>
        <begin position="87"/>
        <end position="102"/>
    </location>
</feature>
<keyword evidence="3" id="KW-1185">Reference proteome</keyword>
<gene>
    <name evidence="2" type="ORF">BSL78_19495</name>
</gene>
<evidence type="ECO:0000313" key="2">
    <source>
        <dbReference type="EMBL" id="PIK43660.1"/>
    </source>
</evidence>
<accession>A0A2G8K6M4</accession>